<evidence type="ECO:0000313" key="3">
    <source>
        <dbReference type="Proteomes" id="UP001267407"/>
    </source>
</evidence>
<feature type="compositionally biased region" description="Low complexity" evidence="1">
    <location>
        <begin position="776"/>
        <end position="786"/>
    </location>
</feature>
<evidence type="ECO:0000313" key="2">
    <source>
        <dbReference type="EMBL" id="MDS1310773.1"/>
    </source>
</evidence>
<sequence length="1246" mass="133416">MSQPPTTVNTQVQRPTPGTHTQTVPAAQQPQSAEQGASNAAVTGLMEDGSFMVGLGRGIRISADTIEGENQLSADLTTLNLGIPGLHLQAFRYNSRRNSGQLEAKLSVPFMESGRATLALDNSGLASLRGEITAAAQLPALNNPTLTLSLDENRELSAAVDISGASLVPARMRNLSVTGSGRIELTQGKLNGNLNFDLEYEGLGSGQVNMRFTESGRLAGGGHALVTQPLLAGIRAELGIDEAGDLAGSVSLPASRLEPPIPGLSIAEGTVTLAYRNQQLSGDIAGVNLRYRELGDATLNGRFNGDHAEGSGEFNVAIPGLSQATGSIGFNNQGRFHGGFQLAANDFPEGLPIESSEIAGSLNESGELSFSGKAVITLASVGRGEFSAAYENGSTRISANVELTDLPGLESATVLISLSNGQLEGEADIEVDSEALPGIGTRLHITYREGLWSAEQQVDFSVDNNRLHGTVTLGVAQDEDGSLNVHGGGDVTAKIAPNLEGTLALTINPEGTIDTRGEIRVPDPVELFPEKRLEKELFSHSQNIPLWAILVAVIRIRAGMRAGIGPGELRNIVVAGEYTIGEEELPSFSVTGELYIPAFAEAYLGIGAGLGLDVVLGSLTGGIEGMATAGIYGAISVVPELAYENGDYMINGTATLAGAAKFKLGLNAWAEIEALWVTVWENEWELAEWVWDLGPTLALQARLSYNFSNPEPPSLEVETGDIPNADQLIQDAMPKDGPPSSGARDAMRNRAEWSGPARQPGSDSELPDQLANQAEGSPRLPGRPSARGGGRPSEDQHREQQALTQRELQGQTEQANPESEQTASSENSVAETETPPQQRTRHPASPNLASLDEPPVPMPRTTAQQHEDLQAASKVLKLAFRQAEDSEDLKTRYFAKIRQRYQLNRIRFVEKGDNTAVELAINPELDVLETIEATGLGLGGKQTRIRYGTESVMGHTVGVLMEAELGPDHPSGSDANGIHSLMNKLTTTPTNLAGDRRYIRGHLLNGQLGGEGSDMNLFPITHQANMAHRDQIENKVKDWVNIKRYWVNYRVSLETLGDPVLSHPQENKTLNFINCHMICEAAIITLDNKQVNKVETTIISRYTLPAESDRENPNSMANVEANTDYFEASPSDRNVADRRNVIQARQIDGDATINEQTGSRTYRRNALISSAIAGARARGSSKDKVKEAAMVSGIGDERARVLLKIYWEPGPDVLTGLTTAEKSALTTIDRLAGNIIERIKALGNES</sequence>
<gene>
    <name evidence="2" type="ORF">RKA07_11800</name>
</gene>
<organism evidence="2 3">
    <name type="scientific">Marinobacter xiaoshiensis</name>
    <dbReference type="NCBI Taxonomy" id="3073652"/>
    <lineage>
        <taxon>Bacteria</taxon>
        <taxon>Pseudomonadati</taxon>
        <taxon>Pseudomonadota</taxon>
        <taxon>Gammaproteobacteria</taxon>
        <taxon>Pseudomonadales</taxon>
        <taxon>Marinobacteraceae</taxon>
        <taxon>Marinobacter</taxon>
    </lineage>
</organism>
<keyword evidence="2" id="KW-0540">Nuclease</keyword>
<accession>A0ABU2HI81</accession>
<dbReference type="EMBL" id="JAVMBO010000016">
    <property type="protein sequence ID" value="MDS1310773.1"/>
    <property type="molecule type" value="Genomic_DNA"/>
</dbReference>
<feature type="compositionally biased region" description="Polar residues" evidence="1">
    <location>
        <begin position="801"/>
        <end position="838"/>
    </location>
</feature>
<feature type="region of interest" description="Disordered" evidence="1">
    <location>
        <begin position="1"/>
        <end position="39"/>
    </location>
</feature>
<keyword evidence="3" id="KW-1185">Reference proteome</keyword>
<reference evidence="2" key="1">
    <citation type="submission" date="2023-09" db="EMBL/GenBank/DDBJ databases">
        <title>Marinobacter sediminicola sp. nov. and Marinobacter maritimum sp. nov., isolated from marine sediment.</title>
        <authorList>
            <person name="An J."/>
        </authorList>
    </citation>
    <scope>NUCLEOTIDE SEQUENCE</scope>
    <source>
        <strain evidence="2">F60267</strain>
    </source>
</reference>
<comment type="caution">
    <text evidence="2">The sequence shown here is derived from an EMBL/GenBank/DDBJ whole genome shotgun (WGS) entry which is preliminary data.</text>
</comment>
<dbReference type="Proteomes" id="UP001267407">
    <property type="component" value="Unassembled WGS sequence"/>
</dbReference>
<feature type="region of interest" description="Disordered" evidence="1">
    <location>
        <begin position="752"/>
        <end position="866"/>
    </location>
</feature>
<keyword evidence="2" id="KW-0378">Hydrolase</keyword>
<dbReference type="Gene3D" id="3.40.570.10">
    <property type="entry name" value="Extracellular Endonuclease, subunit A"/>
    <property type="match status" value="1"/>
</dbReference>
<evidence type="ECO:0000256" key="1">
    <source>
        <dbReference type="SAM" id="MobiDB-lite"/>
    </source>
</evidence>
<dbReference type="InterPro" id="IPR044929">
    <property type="entry name" value="DNA/RNA_non-sp_Endonuclease_sf"/>
</dbReference>
<protein>
    <submittedName>
        <fullName evidence="2">DNA/RNA non-specific endonuclease</fullName>
    </submittedName>
</protein>
<name>A0ABU2HI81_9GAMM</name>
<proteinExistence type="predicted"/>
<dbReference type="RefSeq" id="WP_200371853.1">
    <property type="nucleotide sequence ID" value="NZ_JAVMBO010000016.1"/>
</dbReference>
<dbReference type="GO" id="GO:0004519">
    <property type="term" value="F:endonuclease activity"/>
    <property type="evidence" value="ECO:0007669"/>
    <property type="project" value="UniProtKB-KW"/>
</dbReference>
<keyword evidence="2" id="KW-0255">Endonuclease</keyword>